<dbReference type="WBParaSite" id="MCU_014351-RA">
    <property type="protein sequence ID" value="MCU_014351-RA"/>
    <property type="gene ID" value="MCU_014351"/>
</dbReference>
<evidence type="ECO:0000313" key="1">
    <source>
        <dbReference type="WBParaSite" id="MCU_014351-RA"/>
    </source>
</evidence>
<proteinExistence type="predicted"/>
<protein>
    <submittedName>
        <fullName evidence="1">E3 ubiquitin-protein ligase</fullName>
    </submittedName>
</protein>
<accession>A0A5K3G2E2</accession>
<reference evidence="1" key="1">
    <citation type="submission" date="2019-11" db="UniProtKB">
        <authorList>
            <consortium name="WormBaseParasite"/>
        </authorList>
    </citation>
    <scope>IDENTIFICATION</scope>
</reference>
<organism evidence="1">
    <name type="scientific">Mesocestoides corti</name>
    <name type="common">Flatworm</name>
    <dbReference type="NCBI Taxonomy" id="53468"/>
    <lineage>
        <taxon>Eukaryota</taxon>
        <taxon>Metazoa</taxon>
        <taxon>Spiralia</taxon>
        <taxon>Lophotrochozoa</taxon>
        <taxon>Platyhelminthes</taxon>
        <taxon>Cestoda</taxon>
        <taxon>Eucestoda</taxon>
        <taxon>Cyclophyllidea</taxon>
        <taxon>Mesocestoididae</taxon>
        <taxon>Mesocestoides</taxon>
    </lineage>
</organism>
<name>A0A5K3G2E2_MESCO</name>
<dbReference type="AlphaFoldDB" id="A0A5K3G2E2"/>
<sequence length="112" mass="12380">MVRSLHNLIESARLAKTTSSSNSGSSGQSAGVRFIATLVHSLLTHYRPPRWADLPEGLQAMEHLKDAHMITLRHLLSCEQSSWVAREVSGVNARMYLHQCLLATDDGVLICQ</sequence>